<evidence type="ECO:0000313" key="3">
    <source>
        <dbReference type="Proteomes" id="UP001472677"/>
    </source>
</evidence>
<evidence type="ECO:0000313" key="2">
    <source>
        <dbReference type="EMBL" id="KAK8584467.1"/>
    </source>
</evidence>
<dbReference type="PANTHER" id="PTHR47723:SF20">
    <property type="entry name" value="RNASE H TYPE-1 DOMAIN-CONTAINING PROTEIN"/>
    <property type="match status" value="1"/>
</dbReference>
<comment type="caution">
    <text evidence="2">The sequence shown here is derived from an EMBL/GenBank/DDBJ whole genome shotgun (WGS) entry which is preliminary data.</text>
</comment>
<dbReference type="SUPFAM" id="SSF53098">
    <property type="entry name" value="Ribonuclease H-like"/>
    <property type="match status" value="1"/>
</dbReference>
<sequence>MSWFQWRDLAPLEGTSFSSDSAYLPKAAKQKHLWEKLKTLAPIDSSSWFIGGNNGSLLVASKDGVGWKLRADLRFSIKSAYAVCCGAMVGVNEDLWKGPSYSTSIRMQGREGVGIINMVAAIDLFADRSWLRPEKGWIKLNTDGSCENVKGHATYGGVERCALDYGAHNIAFESDCVEVVRLLSLGSNHISHMPILLHIWDILRNLEGVWFIHVFRECNKVTNRLCTYASSVDFEIHILESPTDELDELLLADNG</sequence>
<organism evidence="2 3">
    <name type="scientific">Hibiscus sabdariffa</name>
    <name type="common">roselle</name>
    <dbReference type="NCBI Taxonomy" id="183260"/>
    <lineage>
        <taxon>Eukaryota</taxon>
        <taxon>Viridiplantae</taxon>
        <taxon>Streptophyta</taxon>
        <taxon>Embryophyta</taxon>
        <taxon>Tracheophyta</taxon>
        <taxon>Spermatophyta</taxon>
        <taxon>Magnoliopsida</taxon>
        <taxon>eudicotyledons</taxon>
        <taxon>Gunneridae</taxon>
        <taxon>Pentapetalae</taxon>
        <taxon>rosids</taxon>
        <taxon>malvids</taxon>
        <taxon>Malvales</taxon>
        <taxon>Malvaceae</taxon>
        <taxon>Malvoideae</taxon>
        <taxon>Hibiscus</taxon>
    </lineage>
</organism>
<name>A0ABR2FRH3_9ROSI</name>
<gene>
    <name evidence="2" type="ORF">V6N12_068711</name>
</gene>
<dbReference type="InterPro" id="IPR053151">
    <property type="entry name" value="RNase_H-like"/>
</dbReference>
<feature type="domain" description="RNase H type-1" evidence="1">
    <location>
        <begin position="160"/>
        <end position="228"/>
    </location>
</feature>
<proteinExistence type="predicted"/>
<dbReference type="Proteomes" id="UP001472677">
    <property type="component" value="Unassembled WGS sequence"/>
</dbReference>
<dbReference type="InterPro" id="IPR044730">
    <property type="entry name" value="RNase_H-like_dom_plant"/>
</dbReference>
<reference evidence="2 3" key="1">
    <citation type="journal article" date="2024" name="G3 (Bethesda)">
        <title>Genome assembly of Hibiscus sabdariffa L. provides insights into metabolisms of medicinal natural products.</title>
        <authorList>
            <person name="Kim T."/>
        </authorList>
    </citation>
    <scope>NUCLEOTIDE SEQUENCE [LARGE SCALE GENOMIC DNA]</scope>
    <source>
        <strain evidence="2">TK-2024</strain>
        <tissue evidence="2">Old leaves</tissue>
    </source>
</reference>
<protein>
    <recommendedName>
        <fullName evidence="1">RNase H type-1 domain-containing protein</fullName>
    </recommendedName>
</protein>
<dbReference type="PANTHER" id="PTHR47723">
    <property type="entry name" value="OS05G0353850 PROTEIN"/>
    <property type="match status" value="1"/>
</dbReference>
<dbReference type="Pfam" id="PF13456">
    <property type="entry name" value="RVT_3"/>
    <property type="match status" value="1"/>
</dbReference>
<accession>A0ABR2FRH3</accession>
<dbReference type="InterPro" id="IPR002156">
    <property type="entry name" value="RNaseH_domain"/>
</dbReference>
<dbReference type="CDD" id="cd06222">
    <property type="entry name" value="RNase_H_like"/>
    <property type="match status" value="1"/>
</dbReference>
<evidence type="ECO:0000259" key="1">
    <source>
        <dbReference type="Pfam" id="PF13456"/>
    </source>
</evidence>
<keyword evidence="3" id="KW-1185">Reference proteome</keyword>
<dbReference type="EMBL" id="JBBPBM010000005">
    <property type="protein sequence ID" value="KAK8584467.1"/>
    <property type="molecule type" value="Genomic_DNA"/>
</dbReference>
<dbReference type="InterPro" id="IPR012337">
    <property type="entry name" value="RNaseH-like_sf"/>
</dbReference>